<sequence length="162" mass="18168">MRIRKKHSERRIHPNLRSPRGPRDSATEGERQIISSDRVSSTISRDLYLVRVAREDLPLVHYSKSHSCTSIVLAAAHHLVVLRHQTSGKGISHKKLGFGQACVNSAEGGGTNVLASGDELAGCRWQHTWRWLTRRRSGATTCQSVAFSLRRPCTKKIYIITM</sequence>
<name>A0A6H5H9X7_9HEMI</name>
<dbReference type="Proteomes" id="UP000479000">
    <property type="component" value="Unassembled WGS sequence"/>
</dbReference>
<feature type="compositionally biased region" description="Basic residues" evidence="1">
    <location>
        <begin position="1"/>
        <end position="14"/>
    </location>
</feature>
<evidence type="ECO:0000313" key="3">
    <source>
        <dbReference type="Proteomes" id="UP000479000"/>
    </source>
</evidence>
<organism evidence="2 3">
    <name type="scientific">Nesidiocoris tenuis</name>
    <dbReference type="NCBI Taxonomy" id="355587"/>
    <lineage>
        <taxon>Eukaryota</taxon>
        <taxon>Metazoa</taxon>
        <taxon>Ecdysozoa</taxon>
        <taxon>Arthropoda</taxon>
        <taxon>Hexapoda</taxon>
        <taxon>Insecta</taxon>
        <taxon>Pterygota</taxon>
        <taxon>Neoptera</taxon>
        <taxon>Paraneoptera</taxon>
        <taxon>Hemiptera</taxon>
        <taxon>Heteroptera</taxon>
        <taxon>Panheteroptera</taxon>
        <taxon>Cimicomorpha</taxon>
        <taxon>Miridae</taxon>
        <taxon>Dicyphina</taxon>
        <taxon>Nesidiocoris</taxon>
    </lineage>
</organism>
<evidence type="ECO:0000256" key="1">
    <source>
        <dbReference type="SAM" id="MobiDB-lite"/>
    </source>
</evidence>
<gene>
    <name evidence="2" type="ORF">NTEN_LOCUS18874</name>
</gene>
<dbReference type="EMBL" id="CADCXU010027823">
    <property type="protein sequence ID" value="CAB0014446.1"/>
    <property type="molecule type" value="Genomic_DNA"/>
</dbReference>
<reference evidence="2 3" key="1">
    <citation type="submission" date="2020-02" db="EMBL/GenBank/DDBJ databases">
        <authorList>
            <person name="Ferguson B K."/>
        </authorList>
    </citation>
    <scope>NUCLEOTIDE SEQUENCE [LARGE SCALE GENOMIC DNA]</scope>
</reference>
<proteinExistence type="predicted"/>
<protein>
    <submittedName>
        <fullName evidence="2">Uncharacterized protein</fullName>
    </submittedName>
</protein>
<accession>A0A6H5H9X7</accession>
<evidence type="ECO:0000313" key="2">
    <source>
        <dbReference type="EMBL" id="CAB0014446.1"/>
    </source>
</evidence>
<dbReference type="AlphaFoldDB" id="A0A6H5H9X7"/>
<keyword evidence="3" id="KW-1185">Reference proteome</keyword>
<feature type="compositionally biased region" description="Basic and acidic residues" evidence="1">
    <location>
        <begin position="21"/>
        <end position="31"/>
    </location>
</feature>
<feature type="region of interest" description="Disordered" evidence="1">
    <location>
        <begin position="1"/>
        <end position="33"/>
    </location>
</feature>